<dbReference type="InterPro" id="IPR021109">
    <property type="entry name" value="Peptidase_aspartic_dom_sf"/>
</dbReference>
<feature type="compositionally biased region" description="Polar residues" evidence="2">
    <location>
        <begin position="64"/>
        <end position="79"/>
    </location>
</feature>
<proteinExistence type="predicted"/>
<evidence type="ECO:0000259" key="3">
    <source>
        <dbReference type="PROSITE" id="PS50158"/>
    </source>
</evidence>
<feature type="region of interest" description="Disordered" evidence="2">
    <location>
        <begin position="375"/>
        <end position="407"/>
    </location>
</feature>
<feature type="domain" description="CCHC-type" evidence="3">
    <location>
        <begin position="333"/>
        <end position="348"/>
    </location>
</feature>
<dbReference type="Gene3D" id="2.40.70.10">
    <property type="entry name" value="Acid Proteases"/>
    <property type="match status" value="1"/>
</dbReference>
<accession>A0A1W5CW01</accession>
<dbReference type="SUPFAM" id="SSF57756">
    <property type="entry name" value="Retrovirus zinc finger-like domains"/>
    <property type="match status" value="1"/>
</dbReference>
<evidence type="ECO:0000313" key="5">
    <source>
        <dbReference type="Proteomes" id="UP000192927"/>
    </source>
</evidence>
<feature type="region of interest" description="Disordered" evidence="2">
    <location>
        <begin position="1"/>
        <end position="79"/>
    </location>
</feature>
<sequence>MVCEETNELKHSTRARTRSTSPSKQDPDGSKIPQPKSLTLRLPFCPRSVQPEHPTPSPPISMNPEPSNPISATSSSNPTIPVFVRMGHATIKLFSGQRDGKEDPGEYLKDIEFAYINDYAGTTWYGDLPKDTKNDWEKLKKEFKAEFKFEDNHKTETFILWQRVSSLSQGKDEPIVVYICRADDLARKLPAALATLGFNIVRGMKDDTQQCRVTFECAKEQDYDFQKVKKFIVAAYQVIGQNGPFETIQEGTTGSSGAAKGSTLTGEDWNQQILPSILQGMHALSTQQETILNTLANTGTRPQPVLNARGSYGNTGSNDPNRGSRRMNPNVTCFACGEKGHYLTQCSNQAAVSRYRGSWTGSSQQAPAIMSRAMLPHGADPNYGYGDQENDQNSPSDPAYDQENYPPGGYHPMAAFLPMSSVLASALNPMAAATRSGWIQKNGATQQATQERSTAQRNVRINDEYQRAQQPAVRPSAAPQIQKRAPPVSNQDLSQLLNQTNFEPTTGESDLPNQVDQTMYKYPDGDPVPRAPAIKVTKNQVRELVQPRQLRIPDPIRAIEGDQRFNIRGIMGMDITLPLGQLLNESPQLRRDMAYNLQSSTPRYRVKKSTKAVPVAALAAPNQSNEATAPTVTSVALPDDGEATPMFCTSWLGELKAGRALIDTGSIVDIMSERMLSKLPDQQVHTDGHLNINLADDNKCTLHNYTWLTVNVSGVEAMIQAYILPVTAYDLLLGLKWQRQVRMNINFCKGEVSIRGVNGKEVMVDCRVAPIKVLKQVPIVEIENDEDDDEHELFEAIINNSGNNQRW</sequence>
<evidence type="ECO:0000313" key="4">
    <source>
        <dbReference type="EMBL" id="SLM34952.1"/>
    </source>
</evidence>
<reference evidence="5" key="1">
    <citation type="submission" date="2017-03" db="EMBL/GenBank/DDBJ databases">
        <authorList>
            <person name="Sharma R."/>
            <person name="Thines M."/>
        </authorList>
    </citation>
    <scope>NUCLEOTIDE SEQUENCE [LARGE SCALE GENOMIC DNA]</scope>
</reference>
<keyword evidence="1" id="KW-0479">Metal-binding</keyword>
<protein>
    <submittedName>
        <fullName evidence="4">Zinc finger, CCHC-type</fullName>
    </submittedName>
</protein>
<dbReference type="GO" id="GO:0003676">
    <property type="term" value="F:nucleic acid binding"/>
    <property type="evidence" value="ECO:0007669"/>
    <property type="project" value="InterPro"/>
</dbReference>
<keyword evidence="1" id="KW-0863">Zinc-finger</keyword>
<dbReference type="CDD" id="cd00303">
    <property type="entry name" value="retropepsin_like"/>
    <property type="match status" value="1"/>
</dbReference>
<dbReference type="Proteomes" id="UP000192927">
    <property type="component" value="Unassembled WGS sequence"/>
</dbReference>
<keyword evidence="1" id="KW-0862">Zinc</keyword>
<dbReference type="AlphaFoldDB" id="A0A1W5CW01"/>
<evidence type="ECO:0000256" key="1">
    <source>
        <dbReference type="PROSITE-ProRule" id="PRU00047"/>
    </source>
</evidence>
<evidence type="ECO:0000256" key="2">
    <source>
        <dbReference type="SAM" id="MobiDB-lite"/>
    </source>
</evidence>
<organism evidence="4 5">
    <name type="scientific">Lasallia pustulata</name>
    <dbReference type="NCBI Taxonomy" id="136370"/>
    <lineage>
        <taxon>Eukaryota</taxon>
        <taxon>Fungi</taxon>
        <taxon>Dikarya</taxon>
        <taxon>Ascomycota</taxon>
        <taxon>Pezizomycotina</taxon>
        <taxon>Lecanoromycetes</taxon>
        <taxon>OSLEUM clade</taxon>
        <taxon>Umbilicariomycetidae</taxon>
        <taxon>Umbilicariales</taxon>
        <taxon>Umbilicariaceae</taxon>
        <taxon>Lasallia</taxon>
    </lineage>
</organism>
<dbReference type="InterPro" id="IPR001878">
    <property type="entry name" value="Znf_CCHC"/>
</dbReference>
<dbReference type="GO" id="GO:0008270">
    <property type="term" value="F:zinc ion binding"/>
    <property type="evidence" value="ECO:0007669"/>
    <property type="project" value="UniProtKB-KW"/>
</dbReference>
<dbReference type="PROSITE" id="PS50158">
    <property type="entry name" value="ZF_CCHC"/>
    <property type="match status" value="1"/>
</dbReference>
<feature type="region of interest" description="Disordered" evidence="2">
    <location>
        <begin position="296"/>
        <end position="327"/>
    </location>
</feature>
<dbReference type="SMART" id="SM00343">
    <property type="entry name" value="ZnF_C2HC"/>
    <property type="match status" value="1"/>
</dbReference>
<keyword evidence="5" id="KW-1185">Reference proteome</keyword>
<feature type="compositionally biased region" description="Polar residues" evidence="2">
    <location>
        <begin position="312"/>
        <end position="327"/>
    </location>
</feature>
<name>A0A1W5CW01_9LECA</name>
<feature type="region of interest" description="Disordered" evidence="2">
    <location>
        <begin position="466"/>
        <end position="489"/>
    </location>
</feature>
<dbReference type="EMBL" id="FWEW01000461">
    <property type="protein sequence ID" value="SLM34952.1"/>
    <property type="molecule type" value="Genomic_DNA"/>
</dbReference>
<dbReference type="InterPro" id="IPR036875">
    <property type="entry name" value="Znf_CCHC_sf"/>
</dbReference>